<reference evidence="2 3" key="1">
    <citation type="submission" date="2024-01" db="EMBL/GenBank/DDBJ databases">
        <authorList>
            <person name="Allen C."/>
            <person name="Tagirdzhanova G."/>
        </authorList>
    </citation>
    <scope>NUCLEOTIDE SEQUENCE [LARGE SCALE GENOMIC DNA]</scope>
</reference>
<dbReference type="SUPFAM" id="SSF51182">
    <property type="entry name" value="RmlC-like cupins"/>
    <property type="match status" value="1"/>
</dbReference>
<protein>
    <recommendedName>
        <fullName evidence="1">(S)-ureidoglycine aminohydrolase cupin domain-containing protein</fullName>
    </recommendedName>
</protein>
<evidence type="ECO:0000259" key="1">
    <source>
        <dbReference type="Pfam" id="PF05899"/>
    </source>
</evidence>
<dbReference type="Gene3D" id="2.60.120.10">
    <property type="entry name" value="Jelly Rolls"/>
    <property type="match status" value="1"/>
</dbReference>
<dbReference type="Proteomes" id="UP001642406">
    <property type="component" value="Unassembled WGS sequence"/>
</dbReference>
<name>A0ABP0CN11_9PEZI</name>
<dbReference type="Pfam" id="PF05899">
    <property type="entry name" value="Cupin_3"/>
    <property type="match status" value="1"/>
</dbReference>
<dbReference type="InterPro" id="IPR014710">
    <property type="entry name" value="RmlC-like_jellyroll"/>
</dbReference>
<dbReference type="PANTHER" id="PTHR40943:SF1">
    <property type="entry name" value="CYTOPLASMIC PROTEIN"/>
    <property type="match status" value="1"/>
</dbReference>
<dbReference type="InterPro" id="IPR011051">
    <property type="entry name" value="RmlC_Cupin_sf"/>
</dbReference>
<organism evidence="2 3">
    <name type="scientific">Sporothrix bragantina</name>
    <dbReference type="NCBI Taxonomy" id="671064"/>
    <lineage>
        <taxon>Eukaryota</taxon>
        <taxon>Fungi</taxon>
        <taxon>Dikarya</taxon>
        <taxon>Ascomycota</taxon>
        <taxon>Pezizomycotina</taxon>
        <taxon>Sordariomycetes</taxon>
        <taxon>Sordariomycetidae</taxon>
        <taxon>Ophiostomatales</taxon>
        <taxon>Ophiostomataceae</taxon>
        <taxon>Sporothrix</taxon>
    </lineage>
</organism>
<comment type="caution">
    <text evidence="2">The sequence shown here is derived from an EMBL/GenBank/DDBJ whole genome shotgun (WGS) entry which is preliminary data.</text>
</comment>
<accession>A0ABP0CN11</accession>
<sequence>MSTIIPTEPIKYAAATMPLPSMPYAADQIISGQPDATSVTIWAPKADSIIRSGIWDCTPGAANYQQEPTEISVFAFFSGKAWIRFKEPEREDIEVGPGDVIYLPAGILSVFDVVETIRTFYFVYA</sequence>
<evidence type="ECO:0000313" key="2">
    <source>
        <dbReference type="EMBL" id="CAK7232952.1"/>
    </source>
</evidence>
<gene>
    <name evidence="2" type="ORF">SBRCBS47491_008443</name>
</gene>
<feature type="domain" description="(S)-ureidoglycine aminohydrolase cupin" evidence="1">
    <location>
        <begin position="47"/>
        <end position="121"/>
    </location>
</feature>
<evidence type="ECO:0000313" key="3">
    <source>
        <dbReference type="Proteomes" id="UP001642406"/>
    </source>
</evidence>
<proteinExistence type="predicted"/>
<dbReference type="InterPro" id="IPR008579">
    <property type="entry name" value="UGlyAH_Cupin_dom"/>
</dbReference>
<keyword evidence="3" id="KW-1185">Reference proteome</keyword>
<dbReference type="PANTHER" id="PTHR40943">
    <property type="entry name" value="CYTOPLASMIC PROTEIN-RELATED"/>
    <property type="match status" value="1"/>
</dbReference>
<dbReference type="EMBL" id="CAWUHC010000110">
    <property type="protein sequence ID" value="CAK7232952.1"/>
    <property type="molecule type" value="Genomic_DNA"/>
</dbReference>